<reference evidence="2 3" key="1">
    <citation type="submission" date="2020-06" db="EMBL/GenBank/DDBJ databases">
        <title>Actinokineospora xiongansis sp. nov., isolated from soil of Baiyangdian.</title>
        <authorList>
            <person name="Zhang X."/>
        </authorList>
    </citation>
    <scope>NUCLEOTIDE SEQUENCE [LARGE SCALE GENOMIC DNA]</scope>
    <source>
        <strain evidence="2 3">HBU206404</strain>
    </source>
</reference>
<comment type="caution">
    <text evidence="2">The sequence shown here is derived from an EMBL/GenBank/DDBJ whole genome shotgun (WGS) entry which is preliminary data.</text>
</comment>
<evidence type="ECO:0000256" key="1">
    <source>
        <dbReference type="SAM" id="MobiDB-lite"/>
    </source>
</evidence>
<protein>
    <submittedName>
        <fullName evidence="2">Uncharacterized protein</fullName>
    </submittedName>
</protein>
<sequence>MVGTPDGSGRPDLLTVGGRGSIDGAPDLLGASVEPGFGTGKSIVGASAGGDGNDG</sequence>
<keyword evidence="3" id="KW-1185">Reference proteome</keyword>
<name>A0ABR7LDH6_9PSEU</name>
<accession>A0ABR7LDH6</accession>
<proteinExistence type="predicted"/>
<feature type="region of interest" description="Disordered" evidence="1">
    <location>
        <begin position="33"/>
        <end position="55"/>
    </location>
</feature>
<evidence type="ECO:0000313" key="3">
    <source>
        <dbReference type="Proteomes" id="UP000734823"/>
    </source>
</evidence>
<organism evidence="2 3">
    <name type="scientific">Actinokineospora xionganensis</name>
    <dbReference type="NCBI Taxonomy" id="2684470"/>
    <lineage>
        <taxon>Bacteria</taxon>
        <taxon>Bacillati</taxon>
        <taxon>Actinomycetota</taxon>
        <taxon>Actinomycetes</taxon>
        <taxon>Pseudonocardiales</taxon>
        <taxon>Pseudonocardiaceae</taxon>
        <taxon>Actinokineospora</taxon>
    </lineage>
</organism>
<evidence type="ECO:0000313" key="2">
    <source>
        <dbReference type="EMBL" id="MBC6450441.1"/>
    </source>
</evidence>
<gene>
    <name evidence="2" type="ORF">GPZ80_25095</name>
</gene>
<dbReference type="RefSeq" id="WP_222719823.1">
    <property type="nucleotide sequence ID" value="NZ_JABVED010000016.1"/>
</dbReference>
<dbReference type="EMBL" id="JABVED010000016">
    <property type="protein sequence ID" value="MBC6450441.1"/>
    <property type="molecule type" value="Genomic_DNA"/>
</dbReference>
<dbReference type="Proteomes" id="UP000734823">
    <property type="component" value="Unassembled WGS sequence"/>
</dbReference>